<dbReference type="AlphaFoldDB" id="I5B0M8"/>
<comment type="similarity">
    <text evidence="18">Belongs to the acylphosphatase family.</text>
</comment>
<comment type="subcellular location">
    <subcellularLocation>
        <location evidence="1 16">Cytoplasm</location>
    </subcellularLocation>
</comment>
<keyword evidence="8 16" id="KW-0235">DNA replication</keyword>
<evidence type="ECO:0000256" key="7">
    <source>
        <dbReference type="ARBA" id="ARBA00022695"/>
    </source>
</evidence>
<feature type="binding site" evidence="16">
    <location>
        <position position="6"/>
    </location>
    <ligand>
        <name>Mg(2+)</name>
        <dbReference type="ChEBI" id="CHEBI:18420"/>
    </ligand>
</feature>
<evidence type="ECO:0000256" key="10">
    <source>
        <dbReference type="ARBA" id="ARBA00022763"/>
    </source>
</evidence>
<proteinExistence type="inferred from homology"/>
<dbReference type="GO" id="GO:0005829">
    <property type="term" value="C:cytosol"/>
    <property type="evidence" value="ECO:0007669"/>
    <property type="project" value="TreeGrafter"/>
</dbReference>
<dbReference type="Pfam" id="PF00817">
    <property type="entry name" value="IMS"/>
    <property type="match status" value="1"/>
</dbReference>
<evidence type="ECO:0000256" key="9">
    <source>
        <dbReference type="ARBA" id="ARBA00022723"/>
    </source>
</evidence>
<keyword evidence="7 16" id="KW-0548">Nucleotidyltransferase</keyword>
<dbReference type="InterPro" id="IPR017968">
    <property type="entry name" value="Acylphosphatase_CS"/>
</dbReference>
<dbReference type="Gene3D" id="3.30.70.270">
    <property type="match status" value="1"/>
</dbReference>
<dbReference type="PANTHER" id="PTHR11076">
    <property type="entry name" value="DNA REPAIR POLYMERASE UMUC / TRANSFERASE FAMILY MEMBER"/>
    <property type="match status" value="1"/>
</dbReference>
<reference evidence="21 22" key="2">
    <citation type="submission" date="2012-02" db="EMBL/GenBank/DDBJ databases">
        <title>Improved High-Quality Draft sequence of Desulfobacter postgatei 2ac9.</title>
        <authorList>
            <consortium name="US DOE Joint Genome Institute"/>
            <person name="Lucas S."/>
            <person name="Han J."/>
            <person name="Lapidus A."/>
            <person name="Cheng J.-F."/>
            <person name="Goodwin L."/>
            <person name="Pitluck S."/>
            <person name="Peters L."/>
            <person name="Ovchinnikova G."/>
            <person name="Held B."/>
            <person name="Detter J.C."/>
            <person name="Han C."/>
            <person name="Tapia R."/>
            <person name="Land M."/>
            <person name="Hauser L."/>
            <person name="Kyrpides N."/>
            <person name="Ivanova N."/>
            <person name="Pagani I."/>
            <person name="Orellana R."/>
            <person name="Lovley D."/>
            <person name="Woyke T."/>
        </authorList>
    </citation>
    <scope>NUCLEOTIDE SEQUENCE [LARGE SCALE GENOMIC DNA]</scope>
    <source>
        <strain evidence="21 22">2ac9</strain>
    </source>
</reference>
<accession>I5B0M8</accession>
<dbReference type="SUPFAM" id="SSF100879">
    <property type="entry name" value="Lesion bypass DNA polymerase (Y-family), little finger domain"/>
    <property type="match status" value="1"/>
</dbReference>
<dbReference type="HAMAP" id="MF_01113">
    <property type="entry name" value="DNApol_IV"/>
    <property type="match status" value="1"/>
</dbReference>
<evidence type="ECO:0000313" key="21">
    <source>
        <dbReference type="EMBL" id="EIM63041.1"/>
    </source>
</evidence>
<comment type="catalytic activity">
    <reaction evidence="17">
        <text>an acyl phosphate + H2O = a carboxylate + phosphate + H(+)</text>
        <dbReference type="Rhea" id="RHEA:14965"/>
        <dbReference type="ChEBI" id="CHEBI:15377"/>
        <dbReference type="ChEBI" id="CHEBI:15378"/>
        <dbReference type="ChEBI" id="CHEBI:29067"/>
        <dbReference type="ChEBI" id="CHEBI:43474"/>
        <dbReference type="ChEBI" id="CHEBI:59918"/>
        <dbReference type="EC" id="3.6.1.7"/>
    </reaction>
</comment>
<evidence type="ECO:0000256" key="8">
    <source>
        <dbReference type="ARBA" id="ARBA00022705"/>
    </source>
</evidence>
<dbReference type="InterPro" id="IPR043502">
    <property type="entry name" value="DNA/RNA_pol_sf"/>
</dbReference>
<evidence type="ECO:0000259" key="20">
    <source>
        <dbReference type="PROSITE" id="PS51160"/>
    </source>
</evidence>
<dbReference type="NCBIfam" id="NF002677">
    <property type="entry name" value="PRK02406.1"/>
    <property type="match status" value="1"/>
</dbReference>
<dbReference type="STRING" id="879212.DespoDRAFT_01070"/>
<dbReference type="HOGENOM" id="CLU_012348_1_1_7"/>
<feature type="active site" evidence="17">
    <location>
        <position position="418"/>
    </location>
</feature>
<dbReference type="InterPro" id="IPR017961">
    <property type="entry name" value="DNA_pol_Y-fam_little_finger"/>
</dbReference>
<dbReference type="Pfam" id="PF11799">
    <property type="entry name" value="IMS_C"/>
    <property type="match status" value="1"/>
</dbReference>
<dbReference type="GO" id="GO:0042276">
    <property type="term" value="P:error-prone translesion synthesis"/>
    <property type="evidence" value="ECO:0007669"/>
    <property type="project" value="TreeGrafter"/>
</dbReference>
<dbReference type="SUPFAM" id="SSF54975">
    <property type="entry name" value="Acylphosphatase/BLUF domain-like"/>
    <property type="match status" value="1"/>
</dbReference>
<protein>
    <recommendedName>
        <fullName evidence="16">DNA polymerase IV</fullName>
        <shortName evidence="16">Pol IV</shortName>
        <ecNumber evidence="16">2.7.7.7</ecNumber>
    </recommendedName>
</protein>
<dbReference type="Pfam" id="PF00708">
    <property type="entry name" value="Acylphosphatase"/>
    <property type="match status" value="1"/>
</dbReference>
<evidence type="ECO:0000256" key="17">
    <source>
        <dbReference type="PROSITE-ProRule" id="PRU00520"/>
    </source>
</evidence>
<dbReference type="Gene3D" id="3.40.1170.60">
    <property type="match status" value="1"/>
</dbReference>
<dbReference type="InterPro" id="IPR036775">
    <property type="entry name" value="DNA_pol_Y-fam_lit_finger_sf"/>
</dbReference>
<comment type="subunit">
    <text evidence="3 16">Monomer.</text>
</comment>
<gene>
    <name evidence="16" type="primary">dinB</name>
    <name evidence="21" type="ORF">DespoDRAFT_01070</name>
</gene>
<evidence type="ECO:0000256" key="18">
    <source>
        <dbReference type="RuleBase" id="RU004168"/>
    </source>
</evidence>
<keyword evidence="6 16" id="KW-0808">Transferase</keyword>
<dbReference type="OrthoDB" id="9808813at2"/>
<dbReference type="GO" id="GO:0009432">
    <property type="term" value="P:SOS response"/>
    <property type="evidence" value="ECO:0007669"/>
    <property type="project" value="TreeGrafter"/>
</dbReference>
<comment type="cofactor">
    <cofactor evidence="16">
        <name>Mg(2+)</name>
        <dbReference type="ChEBI" id="CHEBI:18420"/>
    </cofactor>
    <text evidence="16">Binds 2 magnesium ions per subunit.</text>
</comment>
<keyword evidence="14 16" id="KW-0234">DNA repair</keyword>
<evidence type="ECO:0000256" key="11">
    <source>
        <dbReference type="ARBA" id="ARBA00022842"/>
    </source>
</evidence>
<evidence type="ECO:0000256" key="3">
    <source>
        <dbReference type="ARBA" id="ARBA00011245"/>
    </source>
</evidence>
<dbReference type="GO" id="GO:0006281">
    <property type="term" value="P:DNA repair"/>
    <property type="evidence" value="ECO:0007669"/>
    <property type="project" value="UniProtKB-UniRule"/>
</dbReference>
<dbReference type="InterPro" id="IPR022880">
    <property type="entry name" value="DNApol_IV"/>
</dbReference>
<dbReference type="Proteomes" id="UP000005778">
    <property type="component" value="Chromosome"/>
</dbReference>
<keyword evidence="22" id="KW-1185">Reference proteome</keyword>
<keyword evidence="12 16" id="KW-0239">DNA-directed DNA polymerase</keyword>
<dbReference type="FunFam" id="3.40.1170.60:FF:000001">
    <property type="entry name" value="DNA polymerase IV"/>
    <property type="match status" value="1"/>
</dbReference>
<keyword evidence="11 16" id="KW-0460">Magnesium</keyword>
<evidence type="ECO:0000256" key="12">
    <source>
        <dbReference type="ARBA" id="ARBA00022932"/>
    </source>
</evidence>
<feature type="active site" evidence="16">
    <location>
        <position position="101"/>
    </location>
</feature>
<feature type="domain" description="Acylphosphatase-like" evidence="20">
    <location>
        <begin position="403"/>
        <end position="490"/>
    </location>
</feature>
<dbReference type="GO" id="GO:0003998">
    <property type="term" value="F:acylphosphatase activity"/>
    <property type="evidence" value="ECO:0007669"/>
    <property type="project" value="UniProtKB-EC"/>
</dbReference>
<evidence type="ECO:0000313" key="22">
    <source>
        <dbReference type="Proteomes" id="UP000005778"/>
    </source>
</evidence>
<keyword evidence="17" id="KW-0378">Hydrolase</keyword>
<dbReference type="PROSITE" id="PS51160">
    <property type="entry name" value="ACYLPHOSPHATASE_3"/>
    <property type="match status" value="1"/>
</dbReference>
<dbReference type="SUPFAM" id="SSF56672">
    <property type="entry name" value="DNA/RNA polymerases"/>
    <property type="match status" value="1"/>
</dbReference>
<dbReference type="CDD" id="cd03586">
    <property type="entry name" value="PolY_Pol_IV_kappa"/>
    <property type="match status" value="1"/>
</dbReference>
<keyword evidence="9 16" id="KW-0479">Metal-binding</keyword>
<dbReference type="InterPro" id="IPR001792">
    <property type="entry name" value="Acylphosphatase-like_dom"/>
</dbReference>
<keyword evidence="4 16" id="KW-0515">Mutator protein</keyword>
<dbReference type="Pfam" id="PF21999">
    <property type="entry name" value="IMS_HHH_1"/>
    <property type="match status" value="1"/>
</dbReference>
<dbReference type="GO" id="GO:0003887">
    <property type="term" value="F:DNA-directed DNA polymerase activity"/>
    <property type="evidence" value="ECO:0007669"/>
    <property type="project" value="UniProtKB-UniRule"/>
</dbReference>
<keyword evidence="10 16" id="KW-0227">DNA damage</keyword>
<reference evidence="21 22" key="1">
    <citation type="submission" date="2011-09" db="EMBL/GenBank/DDBJ databases">
        <authorList>
            <consortium name="US DOE Joint Genome Institute (JGI-PGF)"/>
            <person name="Lucas S."/>
            <person name="Han J."/>
            <person name="Lapidus A."/>
            <person name="Cheng J.-F."/>
            <person name="Goodwin L."/>
            <person name="Pitluck S."/>
            <person name="Peters L."/>
            <person name="Land M.L."/>
            <person name="Hauser L."/>
            <person name="Orellana R."/>
            <person name="Lovley D."/>
            <person name="Woyke T.J."/>
        </authorList>
    </citation>
    <scope>NUCLEOTIDE SEQUENCE [LARGE SCALE GENOMIC DNA]</scope>
    <source>
        <strain evidence="21 22">2ac9</strain>
    </source>
</reference>
<dbReference type="GO" id="GO:0003684">
    <property type="term" value="F:damaged DNA binding"/>
    <property type="evidence" value="ECO:0007669"/>
    <property type="project" value="InterPro"/>
</dbReference>
<dbReference type="InterPro" id="IPR001126">
    <property type="entry name" value="UmuC"/>
</dbReference>
<dbReference type="eggNOG" id="COG0389">
    <property type="taxonomic scope" value="Bacteria"/>
</dbReference>
<comment type="similarity">
    <text evidence="2 16">Belongs to the DNA polymerase type-Y family.</text>
</comment>
<dbReference type="Gene3D" id="3.30.70.100">
    <property type="match status" value="1"/>
</dbReference>
<dbReference type="EC" id="2.7.7.7" evidence="16"/>
<name>I5B0M8_9BACT</name>
<evidence type="ECO:0000256" key="4">
    <source>
        <dbReference type="ARBA" id="ARBA00022457"/>
    </source>
</evidence>
<evidence type="ECO:0000256" key="16">
    <source>
        <dbReference type="HAMAP-Rule" id="MF_01113"/>
    </source>
</evidence>
<sequence length="490" mass="54707">MILHVDMDAFFASVEQRDNPELLGKPVIVAGHSSRSVVSAASYEARKFGIHSAMPVFQARQRCPHLIIQPGSREKYARDSRKIMAILRQFSPLVEPVSIDEAFLDIRGCEKLIGTPEQAAKKIKFEIFNQLALTCSVGGAPVRFLAKIASDMDKPDGLTIISGKEMAQVIATLPISKVPGVGAKAMAQMQGLQIETLGDVKRFDLNLLTNKFGSFGQRLFQLARGIDATPIEPERPRKSISAEVTLFSDISDPRDVQSVLLAQAHRVGNELRAGNQRCRKVGIKLKFSDFSQITRSRTLETWISSSNTIFDQALFLYYNLNITKKIRLVGVGVSEFQETEKPIQRSLFPDQNQEDQRQWEAVDRAMDSVLAKFGPDALKKATLKNHKVSHNYIGDQKVNPLCAVQVTITGRVQGVCFRHETQLAARERGLSGHVRNMPDRSVQALFQGKPEDIQDMLAWCRKGSTFSEVKDVNTRTVSVDPALTHFEIRY</sequence>
<dbReference type="RefSeq" id="WP_004071944.1">
    <property type="nucleotide sequence ID" value="NZ_CM001488.1"/>
</dbReference>
<feature type="binding site" evidence="16">
    <location>
        <position position="100"/>
    </location>
    <ligand>
        <name>Mg(2+)</name>
        <dbReference type="ChEBI" id="CHEBI:18420"/>
    </ligand>
</feature>
<dbReference type="InterPro" id="IPR053848">
    <property type="entry name" value="IMS_HHH_1"/>
</dbReference>
<dbReference type="PANTHER" id="PTHR11076:SF33">
    <property type="entry name" value="DNA POLYMERASE KAPPA"/>
    <property type="match status" value="1"/>
</dbReference>
<evidence type="ECO:0000256" key="2">
    <source>
        <dbReference type="ARBA" id="ARBA00010945"/>
    </source>
</evidence>
<dbReference type="PROSITE" id="PS00150">
    <property type="entry name" value="ACYLPHOSPHATASE_1"/>
    <property type="match status" value="1"/>
</dbReference>
<dbReference type="Gene3D" id="1.10.150.20">
    <property type="entry name" value="5' to 3' exonuclease, C-terminal subdomain"/>
    <property type="match status" value="1"/>
</dbReference>
<evidence type="ECO:0000256" key="13">
    <source>
        <dbReference type="ARBA" id="ARBA00023125"/>
    </source>
</evidence>
<comment type="function">
    <text evidence="16">Poorly processive, error-prone DNA polymerase involved in untargeted mutagenesis. Copies undamaged DNA at stalled replication forks, which arise in vivo from mismatched or misaligned primer ends. These misaligned primers can be extended by PolIV. Exhibits no 3'-5' exonuclease (proofreading) activity. May be involved in translesional synthesis, in conjunction with the beta clamp from PolIII.</text>
</comment>
<evidence type="ECO:0000256" key="5">
    <source>
        <dbReference type="ARBA" id="ARBA00022490"/>
    </source>
</evidence>
<dbReference type="Gene3D" id="3.30.1490.100">
    <property type="entry name" value="DNA polymerase, Y-family, little finger domain"/>
    <property type="match status" value="1"/>
</dbReference>
<keyword evidence="5 16" id="KW-0963">Cytoplasm</keyword>
<dbReference type="GO" id="GO:0000287">
    <property type="term" value="F:magnesium ion binding"/>
    <property type="evidence" value="ECO:0007669"/>
    <property type="project" value="UniProtKB-UniRule"/>
</dbReference>
<dbReference type="PROSITE" id="PS50173">
    <property type="entry name" value="UMUC"/>
    <property type="match status" value="1"/>
</dbReference>
<dbReference type="GO" id="GO:0006261">
    <property type="term" value="P:DNA-templated DNA replication"/>
    <property type="evidence" value="ECO:0007669"/>
    <property type="project" value="UniProtKB-UniRule"/>
</dbReference>
<evidence type="ECO:0000259" key="19">
    <source>
        <dbReference type="PROSITE" id="PS50173"/>
    </source>
</evidence>
<dbReference type="InterPro" id="IPR050116">
    <property type="entry name" value="DNA_polymerase-Y"/>
</dbReference>
<organism evidence="21 22">
    <name type="scientific">Desulfobacter postgatei 2ac9</name>
    <dbReference type="NCBI Taxonomy" id="879212"/>
    <lineage>
        <taxon>Bacteria</taxon>
        <taxon>Pseudomonadati</taxon>
        <taxon>Thermodesulfobacteriota</taxon>
        <taxon>Desulfobacteria</taxon>
        <taxon>Desulfobacterales</taxon>
        <taxon>Desulfobacteraceae</taxon>
        <taxon>Desulfobacter</taxon>
    </lineage>
</organism>
<feature type="domain" description="UmuC" evidence="19">
    <location>
        <begin position="2"/>
        <end position="182"/>
    </location>
</feature>
<feature type="site" description="Substrate discrimination" evidence="16">
    <location>
        <position position="11"/>
    </location>
</feature>
<dbReference type="EMBL" id="CM001488">
    <property type="protein sequence ID" value="EIM63041.1"/>
    <property type="molecule type" value="Genomic_DNA"/>
</dbReference>
<dbReference type="InterPro" id="IPR043128">
    <property type="entry name" value="Rev_trsase/Diguanyl_cyclase"/>
</dbReference>
<evidence type="ECO:0000256" key="6">
    <source>
        <dbReference type="ARBA" id="ARBA00022679"/>
    </source>
</evidence>
<evidence type="ECO:0000256" key="1">
    <source>
        <dbReference type="ARBA" id="ARBA00004496"/>
    </source>
</evidence>
<feature type="active site" evidence="17">
    <location>
        <position position="436"/>
    </location>
</feature>
<keyword evidence="13 16" id="KW-0238">DNA-binding</keyword>
<evidence type="ECO:0000256" key="15">
    <source>
        <dbReference type="ARBA" id="ARBA00049244"/>
    </source>
</evidence>
<dbReference type="InterPro" id="IPR036046">
    <property type="entry name" value="Acylphosphatase-like_dom_sf"/>
</dbReference>
<comment type="catalytic activity">
    <reaction evidence="15 16">
        <text>DNA(n) + a 2'-deoxyribonucleoside 5'-triphosphate = DNA(n+1) + diphosphate</text>
        <dbReference type="Rhea" id="RHEA:22508"/>
        <dbReference type="Rhea" id="RHEA-COMP:17339"/>
        <dbReference type="Rhea" id="RHEA-COMP:17340"/>
        <dbReference type="ChEBI" id="CHEBI:33019"/>
        <dbReference type="ChEBI" id="CHEBI:61560"/>
        <dbReference type="ChEBI" id="CHEBI:173112"/>
        <dbReference type="EC" id="2.7.7.7"/>
    </reaction>
</comment>
<dbReference type="FunFam" id="3.30.1490.100:FF:000004">
    <property type="entry name" value="DNA polymerase IV"/>
    <property type="match status" value="1"/>
</dbReference>
<evidence type="ECO:0000256" key="14">
    <source>
        <dbReference type="ARBA" id="ARBA00023204"/>
    </source>
</evidence>